<dbReference type="EnsemblBacteria" id="ABF43381">
    <property type="protein sequence ID" value="ABF43381"/>
    <property type="gene ID" value="Acid345_4381"/>
</dbReference>
<dbReference type="Proteomes" id="UP000002432">
    <property type="component" value="Chromosome"/>
</dbReference>
<dbReference type="KEGG" id="aba:Acid345_4381"/>
<protein>
    <submittedName>
        <fullName evidence="1">Uncharacterized protein</fullName>
    </submittedName>
</protein>
<dbReference type="Gene3D" id="2.180.10.10">
    <property type="entry name" value="RHS repeat-associated core"/>
    <property type="match status" value="1"/>
</dbReference>
<evidence type="ECO:0000313" key="2">
    <source>
        <dbReference type="Proteomes" id="UP000002432"/>
    </source>
</evidence>
<evidence type="ECO:0000313" key="1">
    <source>
        <dbReference type="EMBL" id="ABF43381.1"/>
    </source>
</evidence>
<gene>
    <name evidence="1" type="ordered locus">Acid345_4381</name>
</gene>
<proteinExistence type="predicted"/>
<dbReference type="AlphaFoldDB" id="Q1IIB9"/>
<dbReference type="HOGENOM" id="CLU_1052854_0_0_0"/>
<keyword evidence="2" id="KW-1185">Reference proteome</keyword>
<sequence length="264" mass="30413">MNETFDLQGRVRRIEQRTPCHPALKRFRNFQTFDVDFDPAGHVLRTTHYDNDGAVTGIESSCFDDAGTLVRTEFFDGQGNRTGSSEFQCDSKGRPISWLGLDCDGSMVRRGENHFEQGRLARSRTTLASGVPVIEREFAYSESSLTQQISKYYGFSGSLSERWITKYDQMGRVHETWGLTAAGDPLGDGLYRHEYDDQGRKSRILSFNDWGTDCIPNSICVIEYDSDEVGNWVRRRKYHQLRDASRQRMELTNRTLTYWEHSCL</sequence>
<organism evidence="1 2">
    <name type="scientific">Koribacter versatilis (strain Ellin345)</name>
    <dbReference type="NCBI Taxonomy" id="204669"/>
    <lineage>
        <taxon>Bacteria</taxon>
        <taxon>Pseudomonadati</taxon>
        <taxon>Acidobacteriota</taxon>
        <taxon>Terriglobia</taxon>
        <taxon>Terriglobales</taxon>
        <taxon>Candidatus Korobacteraceae</taxon>
        <taxon>Candidatus Korobacter</taxon>
    </lineage>
</organism>
<reference evidence="1 2" key="1">
    <citation type="journal article" date="2009" name="Appl. Environ. Microbiol.">
        <title>Three genomes from the phylum Acidobacteria provide insight into the lifestyles of these microorganisms in soils.</title>
        <authorList>
            <person name="Ward N.L."/>
            <person name="Challacombe J.F."/>
            <person name="Janssen P.H."/>
            <person name="Henrissat B."/>
            <person name="Coutinho P.M."/>
            <person name="Wu M."/>
            <person name="Xie G."/>
            <person name="Haft D.H."/>
            <person name="Sait M."/>
            <person name="Badger J."/>
            <person name="Barabote R.D."/>
            <person name="Bradley B."/>
            <person name="Brettin T.S."/>
            <person name="Brinkac L.M."/>
            <person name="Bruce D."/>
            <person name="Creasy T."/>
            <person name="Daugherty S.C."/>
            <person name="Davidsen T.M."/>
            <person name="DeBoy R.T."/>
            <person name="Detter J.C."/>
            <person name="Dodson R.J."/>
            <person name="Durkin A.S."/>
            <person name="Ganapathy A."/>
            <person name="Gwinn-Giglio M."/>
            <person name="Han C.S."/>
            <person name="Khouri H."/>
            <person name="Kiss H."/>
            <person name="Kothari S.P."/>
            <person name="Madupu R."/>
            <person name="Nelson K.E."/>
            <person name="Nelson W.C."/>
            <person name="Paulsen I."/>
            <person name="Penn K."/>
            <person name="Ren Q."/>
            <person name="Rosovitz M.J."/>
            <person name="Selengut J.D."/>
            <person name="Shrivastava S."/>
            <person name="Sullivan S.A."/>
            <person name="Tapia R."/>
            <person name="Thompson L.S."/>
            <person name="Watkins K.L."/>
            <person name="Yang Q."/>
            <person name="Yu C."/>
            <person name="Zafar N."/>
            <person name="Zhou L."/>
            <person name="Kuske C.R."/>
        </authorList>
    </citation>
    <scope>NUCLEOTIDE SEQUENCE [LARGE SCALE GENOMIC DNA]</scope>
    <source>
        <strain evidence="1 2">Ellin345</strain>
    </source>
</reference>
<accession>Q1IIB9</accession>
<name>Q1IIB9_KORVE</name>
<dbReference type="EMBL" id="CP000360">
    <property type="protein sequence ID" value="ABF43381.1"/>
    <property type="molecule type" value="Genomic_DNA"/>
</dbReference>